<evidence type="ECO:0000256" key="4">
    <source>
        <dbReference type="RuleBase" id="RU000454"/>
    </source>
</evidence>
<dbReference type="AlphaFoldDB" id="A0A286UTX3"/>
<proteinExistence type="inferred from homology"/>
<dbReference type="PROSITE" id="PS51767">
    <property type="entry name" value="PEPTIDASE_A1"/>
    <property type="match status" value="1"/>
</dbReference>
<feature type="signal peptide" evidence="5">
    <location>
        <begin position="1"/>
        <end position="19"/>
    </location>
</feature>
<name>A0A286UTX3_9AGAM</name>
<dbReference type="OrthoDB" id="660550at2759"/>
<dbReference type="EMBL" id="NBII01000001">
    <property type="protein sequence ID" value="PAV23029.1"/>
    <property type="molecule type" value="Genomic_DNA"/>
</dbReference>
<reference evidence="7 8" key="1">
    <citation type="journal article" date="2017" name="Mol. Ecol.">
        <title>Comparative and population genomic landscape of Phellinus noxius: A hypervariable fungus causing root rot in trees.</title>
        <authorList>
            <person name="Chung C.L."/>
            <person name="Lee T.J."/>
            <person name="Akiba M."/>
            <person name="Lee H.H."/>
            <person name="Kuo T.H."/>
            <person name="Liu D."/>
            <person name="Ke H.M."/>
            <person name="Yokoi T."/>
            <person name="Roa M.B."/>
            <person name="Lu M.J."/>
            <person name="Chang Y.Y."/>
            <person name="Ann P.J."/>
            <person name="Tsai J.N."/>
            <person name="Chen C.Y."/>
            <person name="Tzean S.S."/>
            <person name="Ota Y."/>
            <person name="Hattori T."/>
            <person name="Sahashi N."/>
            <person name="Liou R.F."/>
            <person name="Kikuchi T."/>
            <person name="Tsai I.J."/>
        </authorList>
    </citation>
    <scope>NUCLEOTIDE SEQUENCE [LARGE SCALE GENOMIC DNA]</scope>
    <source>
        <strain evidence="7 8">FFPRI411160</strain>
    </source>
</reference>
<keyword evidence="5" id="KW-0732">Signal</keyword>
<dbReference type="GO" id="GO:0006508">
    <property type="term" value="P:proteolysis"/>
    <property type="evidence" value="ECO:0007669"/>
    <property type="project" value="UniProtKB-KW"/>
</dbReference>
<accession>A0A286UTX3</accession>
<gene>
    <name evidence="7" type="ORF">PNOK_0009600</name>
</gene>
<keyword evidence="8" id="KW-1185">Reference proteome</keyword>
<keyword evidence="2 4" id="KW-0064">Aspartyl protease</keyword>
<keyword evidence="4 7" id="KW-0645">Protease</keyword>
<dbReference type="PANTHER" id="PTHR47966:SF74">
    <property type="entry name" value="AGR407CP"/>
    <property type="match status" value="1"/>
</dbReference>
<feature type="active site" evidence="3">
    <location>
        <position position="111"/>
    </location>
</feature>
<dbReference type="GO" id="GO:0004190">
    <property type="term" value="F:aspartic-type endopeptidase activity"/>
    <property type="evidence" value="ECO:0007669"/>
    <property type="project" value="UniProtKB-KW"/>
</dbReference>
<feature type="active site" evidence="3">
    <location>
        <position position="293"/>
    </location>
</feature>
<dbReference type="SUPFAM" id="SSF50630">
    <property type="entry name" value="Acid proteases"/>
    <property type="match status" value="1"/>
</dbReference>
<dbReference type="InterPro" id="IPR034164">
    <property type="entry name" value="Pepsin-like_dom"/>
</dbReference>
<dbReference type="PANTHER" id="PTHR47966">
    <property type="entry name" value="BETA-SITE APP-CLEAVING ENZYME, ISOFORM A-RELATED"/>
    <property type="match status" value="1"/>
</dbReference>
<comment type="caution">
    <text evidence="7">The sequence shown here is derived from an EMBL/GenBank/DDBJ whole genome shotgun (WGS) entry which is preliminary data.</text>
</comment>
<dbReference type="STRING" id="2282107.A0A286UTX3"/>
<evidence type="ECO:0000256" key="2">
    <source>
        <dbReference type="ARBA" id="ARBA00022750"/>
    </source>
</evidence>
<organism evidence="7 8">
    <name type="scientific">Pyrrhoderma noxium</name>
    <dbReference type="NCBI Taxonomy" id="2282107"/>
    <lineage>
        <taxon>Eukaryota</taxon>
        <taxon>Fungi</taxon>
        <taxon>Dikarya</taxon>
        <taxon>Basidiomycota</taxon>
        <taxon>Agaricomycotina</taxon>
        <taxon>Agaricomycetes</taxon>
        <taxon>Hymenochaetales</taxon>
        <taxon>Hymenochaetaceae</taxon>
        <taxon>Pyrrhoderma</taxon>
    </lineage>
</organism>
<evidence type="ECO:0000256" key="3">
    <source>
        <dbReference type="PIRSR" id="PIRSR601461-1"/>
    </source>
</evidence>
<dbReference type="InterPro" id="IPR021109">
    <property type="entry name" value="Peptidase_aspartic_dom_sf"/>
</dbReference>
<evidence type="ECO:0000256" key="1">
    <source>
        <dbReference type="ARBA" id="ARBA00007447"/>
    </source>
</evidence>
<dbReference type="Gene3D" id="2.40.70.10">
    <property type="entry name" value="Acid Proteases"/>
    <property type="match status" value="2"/>
</dbReference>
<dbReference type="Pfam" id="PF00026">
    <property type="entry name" value="Asp"/>
    <property type="match status" value="1"/>
</dbReference>
<dbReference type="InterPro" id="IPR001461">
    <property type="entry name" value="Aspartic_peptidase_A1"/>
</dbReference>
<dbReference type="CDD" id="cd05471">
    <property type="entry name" value="pepsin_like"/>
    <property type="match status" value="1"/>
</dbReference>
<evidence type="ECO:0000259" key="6">
    <source>
        <dbReference type="PROSITE" id="PS51767"/>
    </source>
</evidence>
<evidence type="ECO:0000313" key="7">
    <source>
        <dbReference type="EMBL" id="PAV23029.1"/>
    </source>
</evidence>
<feature type="chain" id="PRO_5013944400" evidence="5">
    <location>
        <begin position="20"/>
        <end position="421"/>
    </location>
</feature>
<dbReference type="Proteomes" id="UP000217199">
    <property type="component" value="Unassembled WGS sequence"/>
</dbReference>
<feature type="domain" description="Peptidase A1" evidence="6">
    <location>
        <begin position="93"/>
        <end position="411"/>
    </location>
</feature>
<dbReference type="PROSITE" id="PS00141">
    <property type="entry name" value="ASP_PROTEASE"/>
    <property type="match status" value="2"/>
</dbReference>
<protein>
    <submittedName>
        <fullName evidence="7">Acid protease</fullName>
    </submittedName>
</protein>
<sequence length="421" mass="44437">MMNKLFLTLLSSFLLCVLAAPPTPKTLVQVRDSRATLPFVTRFNASGSKIPEVDRARAAGLREHALGIKSDSSKSTHGKRQSSFTVTNQVVSYVASVGVGSPPSSFNLIIDTGSSNTWVGADKQFQSTQTTEPTLEPMAVEYGSGFFVGQAFTDTVTLAPDLVITGQKIGVALLSEGFQGVDGILGVGPTDLTEGTLVTDPFGTIPTVTDNLFSQGTIEEEVLGVFFAPTTTEESANGEMTFGGIDDSKITQDVQFFPITATSTASEFWGIDQSITYGTEGTTILSSTAGIVDTGTTLLLIATDAFDAYTAATGAALDSTTGLLSISPENYANLQSLFFHVGDSTFEFTKNAQTWPRALNAAIGGTSSDILLVVGDIGTNSGQGLDFINGFTFLERFYSVFDTTNKRVGLATTAHTNDEVN</sequence>
<comment type="similarity">
    <text evidence="1 4">Belongs to the peptidase A1 family.</text>
</comment>
<evidence type="ECO:0000256" key="5">
    <source>
        <dbReference type="SAM" id="SignalP"/>
    </source>
</evidence>
<evidence type="ECO:0000313" key="8">
    <source>
        <dbReference type="Proteomes" id="UP000217199"/>
    </source>
</evidence>
<dbReference type="InParanoid" id="A0A286UTX3"/>
<dbReference type="InterPro" id="IPR001969">
    <property type="entry name" value="Aspartic_peptidase_AS"/>
</dbReference>
<keyword evidence="4" id="KW-0378">Hydrolase</keyword>
<dbReference type="InterPro" id="IPR033121">
    <property type="entry name" value="PEPTIDASE_A1"/>
</dbReference>
<dbReference type="PRINTS" id="PR00792">
    <property type="entry name" value="PEPSIN"/>
</dbReference>